<name>A0A5B9P1N6_9BACT</name>
<sequence length="851" mass="94973">MNDTNLFSLLTTQTWQVVVVAVVAWTLSRKFASDRPHLAHALWMLVLLKAITPPIWCSPTSPFSWLASHNPTTSLQSVEQSDFEFPTPSLESNSSRVVQNPTSSPAKKLHQFNRETGTHSSPRWLGIEFWKNSLKEVLIVGWLAGFAVSFLLLLVRYIALLRTIQKSESVVRPDIDELTGKLSRRLGIRRRVRVLILENEIGPVVLGIASPTIVLPALVVRKLNMNEISLLLAHELTHLRRGDLWWAVVQALAKNVLWFHPFVHLAERRATQEAERSCDEDTVAAMNCSPMAYARCLLKVLNHKHQLRSVPALPGVRPVDITLARMERIMKLGQGSPRSVPAIIWLVLLVGCALTLPGAGITRAQEKQATDRTESSKKDSNSQLRQAYFGSEPFQKFQQSMASLTASSKASSRPVVLKTKLYSKLYSLRDSDVEQLDIDWSAYQDWDDDETGLSERLLDVEKEISIVYNNPTKYAILDHEQCANLLSQINQQKHARETPVSDVTVGNEMAFVTTGVESDYEAGVIEFENRPTETRKVLRTFKTGLDLSVKIETKEDGSCSVGSVFMFSGVTNVSKPGEAMKNTGQDSKPEKPRVTHKIAISKIDFLADQKAALLVYDETQSPWLAVYECRPATDVNSDSMTVQASYEADADDLPKYEFVISSNGDATTELGDCRTLDYFGHKLAVTKSVVLSKKDGRTVLIGTDIEWRRKNRIVASARSGQFEFSDDGKSYVISLKGKARCWMGESELVEADEIDTSYNENSVKMDFRGAVQITHAEPIYSGDDYRGPNISADHVWQENGSVLKCSGNVCVVERTIDGRPTTTRAEEVQLVPAKTKTAFGKNVKVEILDHK</sequence>
<feature type="region of interest" description="Disordered" evidence="1">
    <location>
        <begin position="363"/>
        <end position="382"/>
    </location>
</feature>
<evidence type="ECO:0000313" key="5">
    <source>
        <dbReference type="Proteomes" id="UP000322214"/>
    </source>
</evidence>
<dbReference type="PANTHER" id="PTHR34978">
    <property type="entry name" value="POSSIBLE SENSOR-TRANSDUCER PROTEIN BLAR"/>
    <property type="match status" value="1"/>
</dbReference>
<evidence type="ECO:0000256" key="1">
    <source>
        <dbReference type="SAM" id="MobiDB-lite"/>
    </source>
</evidence>
<feature type="transmembrane region" description="Helical" evidence="2">
    <location>
        <begin position="139"/>
        <end position="159"/>
    </location>
</feature>
<reference evidence="4 5" key="1">
    <citation type="submission" date="2019-08" db="EMBL/GenBank/DDBJ databases">
        <title>Deep-cultivation of Planctomycetes and their phenomic and genomic characterization uncovers novel biology.</title>
        <authorList>
            <person name="Wiegand S."/>
            <person name="Jogler M."/>
            <person name="Boedeker C."/>
            <person name="Pinto D."/>
            <person name="Vollmers J."/>
            <person name="Rivas-Marin E."/>
            <person name="Kohn T."/>
            <person name="Peeters S.H."/>
            <person name="Heuer A."/>
            <person name="Rast P."/>
            <person name="Oberbeckmann S."/>
            <person name="Bunk B."/>
            <person name="Jeske O."/>
            <person name="Meyerdierks A."/>
            <person name="Storesund J.E."/>
            <person name="Kallscheuer N."/>
            <person name="Luecker S."/>
            <person name="Lage O.M."/>
            <person name="Pohl T."/>
            <person name="Merkel B.J."/>
            <person name="Hornburger P."/>
            <person name="Mueller R.-W."/>
            <person name="Bruemmer F."/>
            <person name="Labrenz M."/>
            <person name="Spormann A.M."/>
            <person name="Op den Camp H."/>
            <person name="Overmann J."/>
            <person name="Amann R."/>
            <person name="Jetten M.S.M."/>
            <person name="Mascher T."/>
            <person name="Medema M.H."/>
            <person name="Devos D.P."/>
            <person name="Kaster A.-K."/>
            <person name="Ovreas L."/>
            <person name="Rohde M."/>
            <person name="Galperin M.Y."/>
            <person name="Jogler C."/>
        </authorList>
    </citation>
    <scope>NUCLEOTIDE SEQUENCE [LARGE SCALE GENOMIC DNA]</scope>
    <source>
        <strain evidence="4 5">FC18</strain>
    </source>
</reference>
<dbReference type="CDD" id="cd07341">
    <property type="entry name" value="M56_BlaR1_MecR1_like"/>
    <property type="match status" value="1"/>
</dbReference>
<dbReference type="STRING" id="980251.GCA_001642875_03686"/>
<dbReference type="EMBL" id="CP042912">
    <property type="protein sequence ID" value="QEG20228.1"/>
    <property type="molecule type" value="Genomic_DNA"/>
</dbReference>
<keyword evidence="2" id="KW-0472">Membrane</keyword>
<protein>
    <submittedName>
        <fullName evidence="4">Methicillin resistance mecR1 protein</fullName>
    </submittedName>
</protein>
<keyword evidence="5" id="KW-1185">Reference proteome</keyword>
<evidence type="ECO:0000259" key="3">
    <source>
        <dbReference type="Pfam" id="PF05569"/>
    </source>
</evidence>
<organism evidence="4 5">
    <name type="scientific">Mariniblastus fucicola</name>
    <dbReference type="NCBI Taxonomy" id="980251"/>
    <lineage>
        <taxon>Bacteria</taxon>
        <taxon>Pseudomonadati</taxon>
        <taxon>Planctomycetota</taxon>
        <taxon>Planctomycetia</taxon>
        <taxon>Pirellulales</taxon>
        <taxon>Pirellulaceae</taxon>
        <taxon>Mariniblastus</taxon>
    </lineage>
</organism>
<keyword evidence="2" id="KW-0812">Transmembrane</keyword>
<dbReference type="AlphaFoldDB" id="A0A5B9P1N6"/>
<gene>
    <name evidence="4" type="primary">mecR1_1</name>
    <name evidence="4" type="ORF">MFFC18_00750</name>
</gene>
<keyword evidence="2" id="KW-1133">Transmembrane helix</keyword>
<evidence type="ECO:0000313" key="4">
    <source>
        <dbReference type="EMBL" id="QEG20228.1"/>
    </source>
</evidence>
<accession>A0A5B9P1N6</accession>
<feature type="transmembrane region" description="Helical" evidence="2">
    <location>
        <begin position="6"/>
        <end position="26"/>
    </location>
</feature>
<dbReference type="InterPro" id="IPR008756">
    <property type="entry name" value="Peptidase_M56"/>
</dbReference>
<evidence type="ECO:0000256" key="2">
    <source>
        <dbReference type="SAM" id="Phobius"/>
    </source>
</evidence>
<dbReference type="InterPro" id="IPR052173">
    <property type="entry name" value="Beta-lactam_resp_regulator"/>
</dbReference>
<dbReference type="KEGG" id="mff:MFFC18_00750"/>
<proteinExistence type="predicted"/>
<feature type="compositionally biased region" description="Basic and acidic residues" evidence="1">
    <location>
        <begin position="364"/>
        <end position="380"/>
    </location>
</feature>
<dbReference type="Gene3D" id="3.30.2010.10">
    <property type="entry name" value="Metalloproteases ('zincins'), catalytic domain"/>
    <property type="match status" value="1"/>
</dbReference>
<dbReference type="RefSeq" id="WP_075085707.1">
    <property type="nucleotide sequence ID" value="NZ_CP042912.1"/>
</dbReference>
<feature type="transmembrane region" description="Helical" evidence="2">
    <location>
        <begin position="340"/>
        <end position="361"/>
    </location>
</feature>
<dbReference type="Proteomes" id="UP000322214">
    <property type="component" value="Chromosome"/>
</dbReference>
<feature type="domain" description="Peptidase M56" evidence="3">
    <location>
        <begin position="14"/>
        <end position="309"/>
    </location>
</feature>
<dbReference type="PANTHER" id="PTHR34978:SF3">
    <property type="entry name" value="SLR0241 PROTEIN"/>
    <property type="match status" value="1"/>
</dbReference>
<dbReference type="Pfam" id="PF05569">
    <property type="entry name" value="Peptidase_M56"/>
    <property type="match status" value="1"/>
</dbReference>